<reference evidence="2" key="1">
    <citation type="submission" date="2023-10" db="EMBL/GenBank/DDBJ databases">
        <authorList>
            <person name="Chen Y."/>
            <person name="Shah S."/>
            <person name="Dougan E. K."/>
            <person name="Thang M."/>
            <person name="Chan C."/>
        </authorList>
    </citation>
    <scope>NUCLEOTIDE SEQUENCE [LARGE SCALE GENOMIC DNA]</scope>
</reference>
<feature type="non-terminal residue" evidence="2">
    <location>
        <position position="59"/>
    </location>
</feature>
<evidence type="ECO:0000313" key="2">
    <source>
        <dbReference type="EMBL" id="CAK0912219.1"/>
    </source>
</evidence>
<dbReference type="Proteomes" id="UP001189429">
    <property type="component" value="Unassembled WGS sequence"/>
</dbReference>
<dbReference type="EMBL" id="CAUYUJ010022719">
    <property type="protein sequence ID" value="CAK0912219.1"/>
    <property type="molecule type" value="Genomic_DNA"/>
</dbReference>
<proteinExistence type="predicted"/>
<comment type="caution">
    <text evidence="2">The sequence shown here is derived from an EMBL/GenBank/DDBJ whole genome shotgun (WGS) entry which is preliminary data.</text>
</comment>
<sequence length="59" mass="5968">PCRGRGGSRSHGGRGRGRPAARGGGRPRCGGARGGALGLLGCVRPRRRPPRGRRRAGGG</sequence>
<organism evidence="2 3">
    <name type="scientific">Prorocentrum cordatum</name>
    <dbReference type="NCBI Taxonomy" id="2364126"/>
    <lineage>
        <taxon>Eukaryota</taxon>
        <taxon>Sar</taxon>
        <taxon>Alveolata</taxon>
        <taxon>Dinophyceae</taxon>
        <taxon>Prorocentrales</taxon>
        <taxon>Prorocentraceae</taxon>
        <taxon>Prorocentrum</taxon>
    </lineage>
</organism>
<feature type="compositionally biased region" description="Basic residues" evidence="1">
    <location>
        <begin position="1"/>
        <end position="19"/>
    </location>
</feature>
<accession>A0ABN9YJL0</accession>
<protein>
    <submittedName>
        <fullName evidence="2">Uncharacterized protein</fullName>
    </submittedName>
</protein>
<feature type="non-terminal residue" evidence="2">
    <location>
        <position position="1"/>
    </location>
</feature>
<gene>
    <name evidence="2" type="ORF">PCOR1329_LOCUS85833</name>
</gene>
<name>A0ABN9YJL0_9DINO</name>
<keyword evidence="3" id="KW-1185">Reference proteome</keyword>
<feature type="region of interest" description="Disordered" evidence="1">
    <location>
        <begin position="1"/>
        <end position="59"/>
    </location>
</feature>
<evidence type="ECO:0000313" key="3">
    <source>
        <dbReference type="Proteomes" id="UP001189429"/>
    </source>
</evidence>
<feature type="compositionally biased region" description="Basic residues" evidence="1">
    <location>
        <begin position="44"/>
        <end position="59"/>
    </location>
</feature>
<feature type="compositionally biased region" description="Gly residues" evidence="1">
    <location>
        <begin position="22"/>
        <end position="38"/>
    </location>
</feature>
<evidence type="ECO:0000256" key="1">
    <source>
        <dbReference type="SAM" id="MobiDB-lite"/>
    </source>
</evidence>